<dbReference type="Proteomes" id="UP000516260">
    <property type="component" value="Chromosome 5"/>
</dbReference>
<reference evidence="14 15" key="1">
    <citation type="submission" date="2019-04" db="EMBL/GenBank/DDBJ databases">
        <title>The sequence and de novo assembly of Takifugu bimaculatus genome using PacBio and Hi-C technologies.</title>
        <authorList>
            <person name="Xu P."/>
            <person name="Liu B."/>
            <person name="Zhou Z."/>
        </authorList>
    </citation>
    <scope>NUCLEOTIDE SEQUENCE [LARGE SCALE GENOMIC DNA]</scope>
    <source>
        <strain evidence="14">TB-2018</strain>
        <tissue evidence="14">Muscle</tissue>
    </source>
</reference>
<comment type="caution">
    <text evidence="14">The sequence shown here is derived from an EMBL/GenBank/DDBJ whole genome shotgun (WGS) entry which is preliminary data.</text>
</comment>
<evidence type="ECO:0000256" key="9">
    <source>
        <dbReference type="ARBA" id="ARBA00022801"/>
    </source>
</evidence>
<keyword evidence="8" id="KW-0833">Ubl conjugation pathway</keyword>
<dbReference type="InterPro" id="IPR038765">
    <property type="entry name" value="Papain-like_cys_pep_sf"/>
</dbReference>
<evidence type="ECO:0000256" key="2">
    <source>
        <dbReference type="ARBA" id="ARBA00004123"/>
    </source>
</evidence>
<evidence type="ECO:0000256" key="10">
    <source>
        <dbReference type="ARBA" id="ARBA00022807"/>
    </source>
</evidence>
<evidence type="ECO:0000256" key="4">
    <source>
        <dbReference type="ARBA" id="ARBA00009085"/>
    </source>
</evidence>
<dbReference type="PANTHER" id="PTHR21646:SF45">
    <property type="entry name" value="UBIQUITIN CARBOXYL-TERMINAL HYDROLASE 4"/>
    <property type="match status" value="1"/>
</dbReference>
<keyword evidence="10" id="KW-0788">Thiol protease</keyword>
<dbReference type="GO" id="GO:0016579">
    <property type="term" value="P:protein deubiquitination"/>
    <property type="evidence" value="ECO:0007669"/>
    <property type="project" value="InterPro"/>
</dbReference>
<dbReference type="AlphaFoldDB" id="A0A4Z2BBB1"/>
<comment type="subcellular location">
    <subcellularLocation>
        <location evidence="3">Cytoplasm</location>
    </subcellularLocation>
    <subcellularLocation>
        <location evidence="2">Nucleus</location>
    </subcellularLocation>
</comment>
<name>A0A4Z2BBB1_9TELE</name>
<evidence type="ECO:0000256" key="3">
    <source>
        <dbReference type="ARBA" id="ARBA00004496"/>
    </source>
</evidence>
<proteinExistence type="inferred from homology"/>
<dbReference type="InterPro" id="IPR050185">
    <property type="entry name" value="Ub_carboxyl-term_hydrolase"/>
</dbReference>
<evidence type="ECO:0000256" key="12">
    <source>
        <dbReference type="SAM" id="MobiDB-lite"/>
    </source>
</evidence>
<evidence type="ECO:0000313" key="15">
    <source>
        <dbReference type="Proteomes" id="UP000516260"/>
    </source>
</evidence>
<evidence type="ECO:0000256" key="7">
    <source>
        <dbReference type="ARBA" id="ARBA00022670"/>
    </source>
</evidence>
<evidence type="ECO:0000256" key="6">
    <source>
        <dbReference type="ARBA" id="ARBA00022490"/>
    </source>
</evidence>
<dbReference type="EMBL" id="SWLE01000018">
    <property type="protein sequence ID" value="TNM88938.1"/>
    <property type="molecule type" value="Genomic_DNA"/>
</dbReference>
<gene>
    <name evidence="14" type="ORF">fugu_005192</name>
</gene>
<feature type="domain" description="USP" evidence="13">
    <location>
        <begin position="25"/>
        <end position="398"/>
    </location>
</feature>
<dbReference type="GO" id="GO:0006508">
    <property type="term" value="P:proteolysis"/>
    <property type="evidence" value="ECO:0007669"/>
    <property type="project" value="UniProtKB-KW"/>
</dbReference>
<keyword evidence="11" id="KW-0539">Nucleus</keyword>
<keyword evidence="7" id="KW-0645">Protease</keyword>
<keyword evidence="15" id="KW-1185">Reference proteome</keyword>
<keyword evidence="6" id="KW-0963">Cytoplasm</keyword>
<sequence length="398" mass="44383">MKKDRTLEVFLVRSDPQSRPTQYRVVVPKLGTVTDLCCALTKLCGVAPENMMVADVYNHRFHKIYRRDDGLNQIMEKDDIFVYEVQEEDGERMNLPVYFRERHSKHIGSSTSTVLFGQPLLITVPKHNLIADVLYDKILERIGRYVKHTQSPNSDSRASASASFASSSQAAECSTSLGASGSSLSDGASCCAGSSNSSNHTGACSETNGLYDGEEEAMDHQVSPEPENGHSEEEEASDLENGSKADAVKPCSPPAKLFTFSVVNSYGTANISSLPCDGNVLQLNPHSTVAIDWDTESKKLHYDEQEAEAYEKHESMLQPQKKKATVALKECIELFTTMETLGEHDPWYCPTCKKHQQATKKFDLWSLPRILVVHLKRFSYNRCWRDKLDTVVDFPSGI</sequence>
<dbReference type="GO" id="GO:0005737">
    <property type="term" value="C:cytoplasm"/>
    <property type="evidence" value="ECO:0007669"/>
    <property type="project" value="UniProtKB-SubCell"/>
</dbReference>
<dbReference type="PROSITE" id="PS50235">
    <property type="entry name" value="USP_3"/>
    <property type="match status" value="1"/>
</dbReference>
<protein>
    <recommendedName>
        <fullName evidence="5">ubiquitinyl hydrolase 1</fullName>
        <ecNumber evidence="5">3.4.19.12</ecNumber>
    </recommendedName>
</protein>
<feature type="region of interest" description="Disordered" evidence="12">
    <location>
        <begin position="216"/>
        <end position="248"/>
    </location>
</feature>
<keyword evidence="9" id="KW-0378">Hydrolase</keyword>
<evidence type="ECO:0000256" key="1">
    <source>
        <dbReference type="ARBA" id="ARBA00000707"/>
    </source>
</evidence>
<evidence type="ECO:0000313" key="14">
    <source>
        <dbReference type="EMBL" id="TNM88938.1"/>
    </source>
</evidence>
<evidence type="ECO:0000256" key="5">
    <source>
        <dbReference type="ARBA" id="ARBA00012759"/>
    </source>
</evidence>
<dbReference type="PANTHER" id="PTHR21646">
    <property type="entry name" value="UBIQUITIN CARBOXYL-TERMINAL HYDROLASE"/>
    <property type="match status" value="1"/>
</dbReference>
<evidence type="ECO:0000259" key="13">
    <source>
        <dbReference type="PROSITE" id="PS50235"/>
    </source>
</evidence>
<evidence type="ECO:0000256" key="11">
    <source>
        <dbReference type="ARBA" id="ARBA00023242"/>
    </source>
</evidence>
<dbReference type="EC" id="3.4.19.12" evidence="5"/>
<accession>A0A4Z2BBB1</accession>
<dbReference type="InterPro" id="IPR028889">
    <property type="entry name" value="USP"/>
</dbReference>
<dbReference type="SUPFAM" id="SSF54001">
    <property type="entry name" value="Cysteine proteinases"/>
    <property type="match status" value="1"/>
</dbReference>
<dbReference type="GO" id="GO:0005634">
    <property type="term" value="C:nucleus"/>
    <property type="evidence" value="ECO:0007669"/>
    <property type="project" value="UniProtKB-SubCell"/>
</dbReference>
<dbReference type="Gene3D" id="3.90.70.10">
    <property type="entry name" value="Cysteine proteinases"/>
    <property type="match status" value="1"/>
</dbReference>
<dbReference type="GO" id="GO:0004843">
    <property type="term" value="F:cysteine-type deubiquitinase activity"/>
    <property type="evidence" value="ECO:0007669"/>
    <property type="project" value="UniProtKB-EC"/>
</dbReference>
<organism evidence="14 15">
    <name type="scientific">Takifugu bimaculatus</name>
    <dbReference type="NCBI Taxonomy" id="433685"/>
    <lineage>
        <taxon>Eukaryota</taxon>
        <taxon>Metazoa</taxon>
        <taxon>Chordata</taxon>
        <taxon>Craniata</taxon>
        <taxon>Vertebrata</taxon>
        <taxon>Euteleostomi</taxon>
        <taxon>Actinopterygii</taxon>
        <taxon>Neopterygii</taxon>
        <taxon>Teleostei</taxon>
        <taxon>Neoteleostei</taxon>
        <taxon>Acanthomorphata</taxon>
        <taxon>Eupercaria</taxon>
        <taxon>Tetraodontiformes</taxon>
        <taxon>Tetradontoidea</taxon>
        <taxon>Tetraodontidae</taxon>
        <taxon>Takifugu</taxon>
    </lineage>
</organism>
<dbReference type="InterPro" id="IPR029346">
    <property type="entry name" value="USP_C"/>
</dbReference>
<evidence type="ECO:0000256" key="8">
    <source>
        <dbReference type="ARBA" id="ARBA00022786"/>
    </source>
</evidence>
<comment type="catalytic activity">
    <reaction evidence="1">
        <text>Thiol-dependent hydrolysis of ester, thioester, amide, peptide and isopeptide bonds formed by the C-terminal Gly of ubiquitin (a 76-residue protein attached to proteins as an intracellular targeting signal).</text>
        <dbReference type="EC" id="3.4.19.12"/>
    </reaction>
</comment>
<dbReference type="Pfam" id="PF14533">
    <property type="entry name" value="USP7_C2"/>
    <property type="match status" value="1"/>
</dbReference>
<comment type="similarity">
    <text evidence="4">Belongs to the peptidase C19 family.</text>
</comment>
<dbReference type="Pfam" id="PF00443">
    <property type="entry name" value="UCH"/>
    <property type="match status" value="1"/>
</dbReference>
<dbReference type="InterPro" id="IPR001394">
    <property type="entry name" value="Peptidase_C19_UCH"/>
</dbReference>